<evidence type="ECO:0000313" key="2">
    <source>
        <dbReference type="Proteomes" id="UP000243739"/>
    </source>
</evidence>
<dbReference type="OrthoDB" id="9775734at2"/>
<dbReference type="STRING" id="337097.BHF71_02180"/>
<dbReference type="InterPro" id="IPR021246">
    <property type="entry name" value="DUF2797"/>
</dbReference>
<dbReference type="RefSeq" id="WP_069656807.1">
    <property type="nucleotide sequence ID" value="NZ_MIJF01000024.1"/>
</dbReference>
<keyword evidence="2" id="KW-1185">Reference proteome</keyword>
<dbReference type="AlphaFoldDB" id="A0A1D2YUR5"/>
<reference evidence="1 2" key="1">
    <citation type="submission" date="2016-09" db="EMBL/GenBank/DDBJ databases">
        <title>Draft genome sequence for the type strain of Vulcanibacillus modesticaldus BR, a strictly anaerobic, moderately thermophilic, and nitrate-reducing bacterium from deep sea-hydrothermal vents of the Mid-Atlantic Ridge.</title>
        <authorList>
            <person name="Abin C.A."/>
            <person name="Hollibaugh J.T."/>
        </authorList>
    </citation>
    <scope>NUCLEOTIDE SEQUENCE [LARGE SCALE GENOMIC DNA]</scope>
    <source>
        <strain evidence="1 2">BR</strain>
    </source>
</reference>
<dbReference type="Pfam" id="PF10977">
    <property type="entry name" value="DUF2797"/>
    <property type="match status" value="1"/>
</dbReference>
<accession>A0A1D2YUR5</accession>
<sequence>MKIFGQLQELSHQYDDPIQYFLQVDQERINLNQFLGTNIKLKFLDKINCIYCGRKIKKSYNNGFCYPCFKKLPQNDLCIVKPNLCHFEGGTCRDNSYGDRQCMVPHYVYLALSSDVKVGLTRKTNSIKRWIDQGAIQSVPIAELPTRKEAGELEFLLSKYLPDKTNWRKMLKGEISNKDILSVKEEITSYIPEKYSPYILQKEEIREFKYPILEFAPEKIVSITFDKQSELAGRLLGIKGQYLLFDVGVLNIKKHAGYNIEVEFI</sequence>
<protein>
    <recommendedName>
        <fullName evidence="3">DUF2797 domain-containing protein</fullName>
    </recommendedName>
</protein>
<gene>
    <name evidence="1" type="ORF">BHF71_02180</name>
</gene>
<proteinExistence type="predicted"/>
<comment type="caution">
    <text evidence="1">The sequence shown here is derived from an EMBL/GenBank/DDBJ whole genome shotgun (WGS) entry which is preliminary data.</text>
</comment>
<evidence type="ECO:0008006" key="3">
    <source>
        <dbReference type="Google" id="ProtNLM"/>
    </source>
</evidence>
<dbReference type="Proteomes" id="UP000243739">
    <property type="component" value="Unassembled WGS sequence"/>
</dbReference>
<evidence type="ECO:0000313" key="1">
    <source>
        <dbReference type="EMBL" id="OEF99413.1"/>
    </source>
</evidence>
<dbReference type="EMBL" id="MIJF01000024">
    <property type="protein sequence ID" value="OEF99413.1"/>
    <property type="molecule type" value="Genomic_DNA"/>
</dbReference>
<name>A0A1D2YUR5_9BACI</name>
<organism evidence="1 2">
    <name type="scientific">Vulcanibacillus modesticaldus</name>
    <dbReference type="NCBI Taxonomy" id="337097"/>
    <lineage>
        <taxon>Bacteria</taxon>
        <taxon>Bacillati</taxon>
        <taxon>Bacillota</taxon>
        <taxon>Bacilli</taxon>
        <taxon>Bacillales</taxon>
        <taxon>Bacillaceae</taxon>
        <taxon>Vulcanibacillus</taxon>
    </lineage>
</organism>